<dbReference type="PANTHER" id="PTHR31836:SF28">
    <property type="entry name" value="SRCR DOMAIN-CONTAINING PROTEIN-RELATED"/>
    <property type="match status" value="1"/>
</dbReference>
<dbReference type="CDD" id="cd22191">
    <property type="entry name" value="DPBB_RlpA_EXP_N-like"/>
    <property type="match status" value="1"/>
</dbReference>
<keyword evidence="1 2" id="KW-0732">Signal</keyword>
<reference evidence="4" key="1">
    <citation type="journal article" date="2023" name="Mol. Phylogenet. Evol.">
        <title>Genome-scale phylogeny and comparative genomics of the fungal order Sordariales.</title>
        <authorList>
            <person name="Hensen N."/>
            <person name="Bonometti L."/>
            <person name="Westerberg I."/>
            <person name="Brannstrom I.O."/>
            <person name="Guillou S."/>
            <person name="Cros-Aarteil S."/>
            <person name="Calhoun S."/>
            <person name="Haridas S."/>
            <person name="Kuo A."/>
            <person name="Mondo S."/>
            <person name="Pangilinan J."/>
            <person name="Riley R."/>
            <person name="LaButti K."/>
            <person name="Andreopoulos B."/>
            <person name="Lipzen A."/>
            <person name="Chen C."/>
            <person name="Yan M."/>
            <person name="Daum C."/>
            <person name="Ng V."/>
            <person name="Clum A."/>
            <person name="Steindorff A."/>
            <person name="Ohm R.A."/>
            <person name="Martin F."/>
            <person name="Silar P."/>
            <person name="Natvig D.O."/>
            <person name="Lalanne C."/>
            <person name="Gautier V."/>
            <person name="Ament-Velasquez S.L."/>
            <person name="Kruys A."/>
            <person name="Hutchinson M.I."/>
            <person name="Powell A.J."/>
            <person name="Barry K."/>
            <person name="Miller A.N."/>
            <person name="Grigoriev I.V."/>
            <person name="Debuchy R."/>
            <person name="Gladieux P."/>
            <person name="Hiltunen Thoren M."/>
            <person name="Johannesson H."/>
        </authorList>
    </citation>
    <scope>NUCLEOTIDE SEQUENCE</scope>
    <source>
        <strain evidence="4">CBS 990.96</strain>
    </source>
</reference>
<comment type="caution">
    <text evidence="4">The sequence shown here is derived from an EMBL/GenBank/DDBJ whole genome shotgun (WGS) entry which is preliminary data.</text>
</comment>
<reference evidence="4" key="2">
    <citation type="submission" date="2023-05" db="EMBL/GenBank/DDBJ databases">
        <authorList>
            <consortium name="Lawrence Berkeley National Laboratory"/>
            <person name="Steindorff A."/>
            <person name="Hensen N."/>
            <person name="Bonometti L."/>
            <person name="Westerberg I."/>
            <person name="Brannstrom I.O."/>
            <person name="Guillou S."/>
            <person name="Cros-Aarteil S."/>
            <person name="Calhoun S."/>
            <person name="Haridas S."/>
            <person name="Kuo A."/>
            <person name="Mondo S."/>
            <person name="Pangilinan J."/>
            <person name="Riley R."/>
            <person name="Labutti K."/>
            <person name="Andreopoulos B."/>
            <person name="Lipzen A."/>
            <person name="Chen C."/>
            <person name="Yanf M."/>
            <person name="Daum C."/>
            <person name="Ng V."/>
            <person name="Clum A."/>
            <person name="Ohm R."/>
            <person name="Martin F."/>
            <person name="Silar P."/>
            <person name="Natvig D."/>
            <person name="Lalanne C."/>
            <person name="Gautier V."/>
            <person name="Ament-Velasquez S.L."/>
            <person name="Kruys A."/>
            <person name="Hutchinson M.I."/>
            <person name="Powell A.J."/>
            <person name="Barry K."/>
            <person name="Miller A.N."/>
            <person name="Grigoriev I.V."/>
            <person name="Debuchy R."/>
            <person name="Gladieux P."/>
            <person name="Thoren M.H."/>
            <person name="Johannesson H."/>
        </authorList>
    </citation>
    <scope>NUCLEOTIDE SEQUENCE</scope>
    <source>
        <strain evidence="4">CBS 990.96</strain>
    </source>
</reference>
<feature type="signal peptide" evidence="2">
    <location>
        <begin position="1"/>
        <end position="25"/>
    </location>
</feature>
<dbReference type="InterPro" id="IPR036908">
    <property type="entry name" value="RlpA-like_sf"/>
</dbReference>
<dbReference type="Pfam" id="PF03330">
    <property type="entry name" value="DPBB_1"/>
    <property type="match status" value="1"/>
</dbReference>
<name>A0AAN7BG96_9PEZI</name>
<feature type="chain" id="PRO_5042816932" evidence="2">
    <location>
        <begin position="26"/>
        <end position="140"/>
    </location>
</feature>
<keyword evidence="5" id="KW-1185">Reference proteome</keyword>
<dbReference type="EMBL" id="MU865727">
    <property type="protein sequence ID" value="KAK4220540.1"/>
    <property type="molecule type" value="Genomic_DNA"/>
</dbReference>
<dbReference type="PANTHER" id="PTHR31836">
    <property type="match status" value="1"/>
</dbReference>
<protein>
    <submittedName>
        <fullName evidence="4">RlpA-like double-psi beta-barrel-protein domain-containing protein-containing protein</fullName>
    </submittedName>
</protein>
<evidence type="ECO:0000256" key="2">
    <source>
        <dbReference type="SAM" id="SignalP"/>
    </source>
</evidence>
<gene>
    <name evidence="4" type="ORF">QBC38DRAFT_505655</name>
</gene>
<dbReference type="SUPFAM" id="SSF50685">
    <property type="entry name" value="Barwin-like endoglucanases"/>
    <property type="match status" value="1"/>
</dbReference>
<accession>A0AAN7BG96</accession>
<feature type="domain" description="RlpA-like protein double-psi beta-barrel" evidence="3">
    <location>
        <begin position="40"/>
        <end position="133"/>
    </location>
</feature>
<dbReference type="InterPro" id="IPR051477">
    <property type="entry name" value="Expansin_CellWall"/>
</dbReference>
<dbReference type="Gene3D" id="2.40.40.10">
    <property type="entry name" value="RlpA-like domain"/>
    <property type="match status" value="1"/>
</dbReference>
<dbReference type="Proteomes" id="UP001301958">
    <property type="component" value="Unassembled WGS sequence"/>
</dbReference>
<organism evidence="4 5">
    <name type="scientific">Podospora fimiseda</name>
    <dbReference type="NCBI Taxonomy" id="252190"/>
    <lineage>
        <taxon>Eukaryota</taxon>
        <taxon>Fungi</taxon>
        <taxon>Dikarya</taxon>
        <taxon>Ascomycota</taxon>
        <taxon>Pezizomycotina</taxon>
        <taxon>Sordariomycetes</taxon>
        <taxon>Sordariomycetidae</taxon>
        <taxon>Sordariales</taxon>
        <taxon>Podosporaceae</taxon>
        <taxon>Podospora</taxon>
    </lineage>
</organism>
<sequence>MFSPKSLIILSLALLSSAAPASTEAQSVEARSGEIVARATGDLTWYNTGLGACGFWNNDNELVAALNAPTFDPKTPGGNPNKNTLCNKKIRVTYQGKSVDVKVVDRCPGCNANALDLSPAAFKKLASLDKGRIVGTWNWI</sequence>
<evidence type="ECO:0000259" key="3">
    <source>
        <dbReference type="Pfam" id="PF03330"/>
    </source>
</evidence>
<evidence type="ECO:0000256" key="1">
    <source>
        <dbReference type="ARBA" id="ARBA00022729"/>
    </source>
</evidence>
<evidence type="ECO:0000313" key="5">
    <source>
        <dbReference type="Proteomes" id="UP001301958"/>
    </source>
</evidence>
<dbReference type="AlphaFoldDB" id="A0AAN7BG96"/>
<dbReference type="InterPro" id="IPR009009">
    <property type="entry name" value="RlpA-like_DPBB"/>
</dbReference>
<proteinExistence type="predicted"/>
<evidence type="ECO:0000313" key="4">
    <source>
        <dbReference type="EMBL" id="KAK4220540.1"/>
    </source>
</evidence>